<proteinExistence type="predicted"/>
<dbReference type="InterPro" id="IPR029061">
    <property type="entry name" value="THDP-binding"/>
</dbReference>
<dbReference type="PANTHER" id="PTHR43195">
    <property type="entry name" value="TRANSKETOLASE"/>
    <property type="match status" value="1"/>
</dbReference>
<keyword evidence="1" id="KW-0808">Transferase</keyword>
<reference evidence="4" key="1">
    <citation type="submission" date="2017-09" db="EMBL/GenBank/DDBJ databases">
        <title>Depth-based differentiation of microbial function through sediment-hosted aquifers and enrichment of novel symbionts in the deep terrestrial subsurface.</title>
        <authorList>
            <person name="Probst A.J."/>
            <person name="Ladd B."/>
            <person name="Jarett J.K."/>
            <person name="Geller-Mcgrath D.E."/>
            <person name="Sieber C.M.K."/>
            <person name="Emerson J.B."/>
            <person name="Anantharaman K."/>
            <person name="Thomas B.C."/>
            <person name="Malmstrom R."/>
            <person name="Stieglmeier M."/>
            <person name="Klingl A."/>
            <person name="Woyke T."/>
            <person name="Ryan C.M."/>
            <person name="Banfield J.F."/>
        </authorList>
    </citation>
    <scope>NUCLEOTIDE SEQUENCE [LARGE SCALE GENOMIC DNA]</scope>
</reference>
<dbReference type="Pfam" id="PF00456">
    <property type="entry name" value="Transketolase_N"/>
    <property type="match status" value="1"/>
</dbReference>
<dbReference type="PANTHER" id="PTHR43195:SF1">
    <property type="entry name" value="FI06132P-RELATED"/>
    <property type="match status" value="1"/>
</dbReference>
<accession>A0A2M6WCE1</accession>
<evidence type="ECO:0000313" key="4">
    <source>
        <dbReference type="Proteomes" id="UP000230543"/>
    </source>
</evidence>
<evidence type="ECO:0000256" key="1">
    <source>
        <dbReference type="ARBA" id="ARBA00022679"/>
    </source>
</evidence>
<dbReference type="SUPFAM" id="SSF52518">
    <property type="entry name" value="Thiamin diphosphate-binding fold (THDP-binding)"/>
    <property type="match status" value="1"/>
</dbReference>
<feature type="domain" description="Transketolase N-terminal" evidence="2">
    <location>
        <begin position="7"/>
        <end position="96"/>
    </location>
</feature>
<evidence type="ECO:0000313" key="3">
    <source>
        <dbReference type="EMBL" id="PIT90427.1"/>
    </source>
</evidence>
<evidence type="ECO:0000259" key="2">
    <source>
        <dbReference type="Pfam" id="PF00456"/>
    </source>
</evidence>
<dbReference type="Proteomes" id="UP000230543">
    <property type="component" value="Unassembled WGS sequence"/>
</dbReference>
<protein>
    <submittedName>
        <fullName evidence="3">Transketolase</fullName>
    </submittedName>
</protein>
<dbReference type="GO" id="GO:0030976">
    <property type="term" value="F:thiamine pyrophosphate binding"/>
    <property type="evidence" value="ECO:0007669"/>
    <property type="project" value="TreeGrafter"/>
</dbReference>
<dbReference type="EMBL" id="PFBO01000075">
    <property type="protein sequence ID" value="PIT90427.1"/>
    <property type="molecule type" value="Genomic_DNA"/>
</dbReference>
<feature type="non-terminal residue" evidence="3">
    <location>
        <position position="98"/>
    </location>
</feature>
<dbReference type="AlphaFoldDB" id="A0A2M6WCE1"/>
<dbReference type="GO" id="GO:0004802">
    <property type="term" value="F:transketolase activity"/>
    <property type="evidence" value="ECO:0007669"/>
    <property type="project" value="TreeGrafter"/>
</dbReference>
<dbReference type="InterPro" id="IPR051424">
    <property type="entry name" value="Transketolase-like"/>
</dbReference>
<organism evidence="3 4">
    <name type="scientific">Candidatus Komeilibacteria bacterium CG10_big_fil_rev_8_21_14_0_10_41_13</name>
    <dbReference type="NCBI Taxonomy" id="1974476"/>
    <lineage>
        <taxon>Bacteria</taxon>
        <taxon>Candidatus Komeiliibacteriota</taxon>
    </lineage>
</organism>
<gene>
    <name evidence="3" type="ORF">COU22_02205</name>
</gene>
<name>A0A2M6WCE1_9BACT</name>
<sequence length="98" mass="10874">MISNLKKIAKLLRYYILLSSTSAGSGHPTSSLSAVELMAALMFGGFFHYDLKRPNLANNDRLIFSKGHASPLYYALWAAAGSLNEKDLKNYRKFSSVL</sequence>
<comment type="caution">
    <text evidence="3">The sequence shown here is derived from an EMBL/GenBank/DDBJ whole genome shotgun (WGS) entry which is preliminary data.</text>
</comment>
<dbReference type="Gene3D" id="3.40.50.970">
    <property type="match status" value="1"/>
</dbReference>
<dbReference type="InterPro" id="IPR005474">
    <property type="entry name" value="Transketolase_N"/>
</dbReference>